<protein>
    <submittedName>
        <fullName evidence="8">Molybdate ABC transporter substrate-binding protein</fullName>
    </submittedName>
    <submittedName>
        <fullName evidence="7">Putative ABC transporter substrate-binding lipoprotein YvgL</fullName>
    </submittedName>
</protein>
<keyword evidence="9" id="KW-1185">Reference proteome</keyword>
<dbReference type="InterPro" id="IPR050682">
    <property type="entry name" value="ModA/WtpA"/>
</dbReference>
<feature type="binding site" evidence="6">
    <location>
        <position position="172"/>
    </location>
    <ligand>
        <name>molybdate</name>
        <dbReference type="ChEBI" id="CHEBI:36264"/>
    </ligand>
</feature>
<evidence type="ECO:0000256" key="2">
    <source>
        <dbReference type="ARBA" id="ARBA00022505"/>
    </source>
</evidence>
<evidence type="ECO:0000313" key="8">
    <source>
        <dbReference type="EMBL" id="QEJ98888.1"/>
    </source>
</evidence>
<dbReference type="Pfam" id="PF13531">
    <property type="entry name" value="SBP_bac_11"/>
    <property type="match status" value="1"/>
</dbReference>
<accession>A0A0B7GW14</accession>
<dbReference type="PANTHER" id="PTHR30632:SF0">
    <property type="entry name" value="SULFATE-BINDING PROTEIN"/>
    <property type="match status" value="1"/>
</dbReference>
<dbReference type="PROSITE" id="PS51257">
    <property type="entry name" value="PROKAR_LIPOPROTEIN"/>
    <property type="match status" value="1"/>
</dbReference>
<gene>
    <name evidence="7" type="primary">yvgL</name>
    <name evidence="8" type="synonym">modA</name>
    <name evidence="8" type="ORF">FUT82_13390</name>
    <name evidence="7" type="ORF">TPHV1_150037</name>
</gene>
<dbReference type="GeneID" id="57754097"/>
<keyword evidence="4" id="KW-0732">Signal</keyword>
<evidence type="ECO:0000313" key="7">
    <source>
        <dbReference type="EMBL" id="CEM61155.1"/>
    </source>
</evidence>
<keyword evidence="3 6" id="KW-0479">Metal-binding</keyword>
<keyword evidence="7" id="KW-0449">Lipoprotein</keyword>
<dbReference type="EMBL" id="CP042817">
    <property type="protein sequence ID" value="QEJ98888.1"/>
    <property type="molecule type" value="Genomic_DNA"/>
</dbReference>
<dbReference type="Gene3D" id="3.40.190.10">
    <property type="entry name" value="Periplasmic binding protein-like II"/>
    <property type="match status" value="2"/>
</dbReference>
<feature type="binding site" evidence="6">
    <location>
        <position position="64"/>
    </location>
    <ligand>
        <name>molybdate</name>
        <dbReference type="ChEBI" id="CHEBI:36264"/>
    </ligand>
</feature>
<dbReference type="PANTHER" id="PTHR30632">
    <property type="entry name" value="MOLYBDATE-BINDING PERIPLASMIC PROTEIN"/>
    <property type="match status" value="1"/>
</dbReference>
<dbReference type="NCBIfam" id="TIGR01256">
    <property type="entry name" value="modA"/>
    <property type="match status" value="1"/>
</dbReference>
<sequence>MTRKILLTILTVIFLFTACNENKRTEEKEIFISAAASLTDAIKEIIDIYKKDNNIEILANFAGSGTLQAQIEENAPCDIFFSAADKQMNRLEEKNLIDKNSRFELLENEVVLITPKDSKTILTFKTIQDSDVKKIAIADPESVPVGAYSKEIFTKIGNFDFVKTKMVSSADVRQSLDWVVSGNVDCATVYKTDAFIEKDKINILDTAPEGTHSPVNYPIAIIKGSESKTEVQKFFAYLKSDDAKKVYEKYGFKVK</sequence>
<evidence type="ECO:0000256" key="3">
    <source>
        <dbReference type="ARBA" id="ARBA00022723"/>
    </source>
</evidence>
<evidence type="ECO:0000256" key="4">
    <source>
        <dbReference type="ARBA" id="ARBA00022729"/>
    </source>
</evidence>
<dbReference type="GO" id="GO:1901359">
    <property type="term" value="F:tungstate binding"/>
    <property type="evidence" value="ECO:0007669"/>
    <property type="project" value="UniProtKB-ARBA"/>
</dbReference>
<reference evidence="8 10" key="3">
    <citation type="submission" date="2019-08" db="EMBL/GenBank/DDBJ databases">
        <authorList>
            <person name="Kuhnert P."/>
        </authorList>
    </citation>
    <scope>NUCLEOTIDE SEQUENCE [LARGE SCALE GENOMIC DNA]</scope>
    <source>
        <strain evidence="8 10">B36.5</strain>
    </source>
</reference>
<dbReference type="Proteomes" id="UP000042527">
    <property type="component" value="Unassembled WGS sequence"/>
</dbReference>
<evidence type="ECO:0000256" key="6">
    <source>
        <dbReference type="PIRSR" id="PIRSR004846-1"/>
    </source>
</evidence>
<dbReference type="EMBL" id="CDNC01000007">
    <property type="protein sequence ID" value="CEM61155.1"/>
    <property type="molecule type" value="Genomic_DNA"/>
</dbReference>
<proteinExistence type="inferred from homology"/>
<dbReference type="GO" id="GO:0015689">
    <property type="term" value="P:molybdate ion transport"/>
    <property type="evidence" value="ECO:0007669"/>
    <property type="project" value="InterPro"/>
</dbReference>
<dbReference type="SUPFAM" id="SSF53850">
    <property type="entry name" value="Periplasmic binding protein-like II"/>
    <property type="match status" value="1"/>
</dbReference>
<dbReference type="InterPro" id="IPR005950">
    <property type="entry name" value="ModA"/>
</dbReference>
<evidence type="ECO:0000313" key="10">
    <source>
        <dbReference type="Proteomes" id="UP000323594"/>
    </source>
</evidence>
<comment type="similarity">
    <text evidence="1">Belongs to the bacterial solute-binding protein ModA family.</text>
</comment>
<dbReference type="RefSeq" id="WP_024753179.1">
    <property type="nucleotide sequence ID" value="NZ_CDNC01000007.1"/>
</dbReference>
<evidence type="ECO:0000256" key="5">
    <source>
        <dbReference type="ARBA" id="ARBA00062515"/>
    </source>
</evidence>
<dbReference type="GO" id="GO:0030973">
    <property type="term" value="F:molybdate ion binding"/>
    <property type="evidence" value="ECO:0007669"/>
    <property type="project" value="UniProtKB-ARBA"/>
</dbReference>
<organism evidence="7 9">
    <name type="scientific">Treponema phagedenis</name>
    <dbReference type="NCBI Taxonomy" id="162"/>
    <lineage>
        <taxon>Bacteria</taxon>
        <taxon>Pseudomonadati</taxon>
        <taxon>Spirochaetota</taxon>
        <taxon>Spirochaetia</taxon>
        <taxon>Spirochaetales</taxon>
        <taxon>Treponemataceae</taxon>
        <taxon>Treponema</taxon>
    </lineage>
</organism>
<reference evidence="9" key="1">
    <citation type="submission" date="2015-01" db="EMBL/GenBank/DDBJ databases">
        <authorList>
            <person name="Manzoor Shahid"/>
            <person name="Zubair Saima"/>
        </authorList>
    </citation>
    <scope>NUCLEOTIDE SEQUENCE [LARGE SCALE GENOMIC DNA]</scope>
    <source>
        <strain evidence="9">V1</strain>
    </source>
</reference>
<dbReference type="FunFam" id="3.40.190.10:FF:000035">
    <property type="entry name" value="Molybdate ABC transporter substrate-binding protein"/>
    <property type="match status" value="1"/>
</dbReference>
<dbReference type="PIRSF" id="PIRSF004846">
    <property type="entry name" value="ModA"/>
    <property type="match status" value="1"/>
</dbReference>
<reference evidence="7" key="2">
    <citation type="submission" date="2015-01" db="EMBL/GenBank/DDBJ databases">
        <authorList>
            <person name="Xiang T."/>
            <person name="Song Y."/>
            <person name="Huang L."/>
            <person name="Wang B."/>
            <person name="Wu P."/>
        </authorList>
    </citation>
    <scope>NUCLEOTIDE SEQUENCE [LARGE SCALE GENOMIC DNA]</scope>
    <source>
        <strain evidence="7">V1</strain>
    </source>
</reference>
<comment type="subunit">
    <text evidence="5">The complex is composed of two ATP-binding proteins (ModC), two transmembrane proteins (ModB) and a solute-binding protein (ModA).</text>
</comment>
<dbReference type="AlphaFoldDB" id="A0A0B7GW14"/>
<evidence type="ECO:0000313" key="9">
    <source>
        <dbReference type="Proteomes" id="UP000042527"/>
    </source>
</evidence>
<keyword evidence="2 6" id="KW-0500">Molybdenum</keyword>
<name>A0A0B7GW14_TREPH</name>
<evidence type="ECO:0000256" key="1">
    <source>
        <dbReference type="ARBA" id="ARBA00009175"/>
    </source>
</evidence>
<feature type="binding site" evidence="6">
    <location>
        <position position="190"/>
    </location>
    <ligand>
        <name>molybdate</name>
        <dbReference type="ChEBI" id="CHEBI:36264"/>
    </ligand>
</feature>
<dbReference type="OrthoDB" id="9785015at2"/>
<feature type="binding site" evidence="6">
    <location>
        <position position="37"/>
    </location>
    <ligand>
        <name>molybdate</name>
        <dbReference type="ChEBI" id="CHEBI:36264"/>
    </ligand>
</feature>
<dbReference type="Proteomes" id="UP000323594">
    <property type="component" value="Chromosome"/>
</dbReference>
<dbReference type="GO" id="GO:0046872">
    <property type="term" value="F:metal ion binding"/>
    <property type="evidence" value="ECO:0007669"/>
    <property type="project" value="UniProtKB-KW"/>
</dbReference>